<dbReference type="EC" id="4.1.1.45" evidence="4"/>
<name>A0A7I7KRK9_9MYCO</name>
<keyword evidence="7" id="KW-0210">Decarboxylase</keyword>
<evidence type="ECO:0000256" key="2">
    <source>
        <dbReference type="ARBA" id="ARBA00005871"/>
    </source>
</evidence>
<gene>
    <name evidence="12" type="ORF">MCOO_07750</name>
</gene>
<dbReference type="GO" id="GO:0016787">
    <property type="term" value="F:hydrolase activity"/>
    <property type="evidence" value="ECO:0007669"/>
    <property type="project" value="InterPro"/>
</dbReference>
<dbReference type="PANTHER" id="PTHR21240:SF27">
    <property type="entry name" value="2-AMINO-3-CARBOXYMUCONATE-6-SEMIALDEHYDE DECARBOXYLASE"/>
    <property type="match status" value="1"/>
</dbReference>
<evidence type="ECO:0000256" key="6">
    <source>
        <dbReference type="ARBA" id="ARBA00022723"/>
    </source>
</evidence>
<protein>
    <recommendedName>
        <fullName evidence="5">2-amino-3-carboxymuconate-6-semialdehyde decarboxylase</fullName>
        <ecNumber evidence="4">4.1.1.45</ecNumber>
    </recommendedName>
    <alternativeName>
        <fullName evidence="10">Picolinate carboxylase</fullName>
    </alternativeName>
</protein>
<dbReference type="InterPro" id="IPR032466">
    <property type="entry name" value="Metal_Hydrolase"/>
</dbReference>
<accession>A0A7I7KRK9</accession>
<comment type="subunit">
    <text evidence="3">Monomer.</text>
</comment>
<dbReference type="PANTHER" id="PTHR21240">
    <property type="entry name" value="2-AMINO-3-CARBOXYLMUCONATE-6-SEMIALDEHYDE DECARBOXYLASE"/>
    <property type="match status" value="1"/>
</dbReference>
<evidence type="ECO:0000256" key="9">
    <source>
        <dbReference type="ARBA" id="ARBA00023239"/>
    </source>
</evidence>
<dbReference type="InterPro" id="IPR032465">
    <property type="entry name" value="ACMSD"/>
</dbReference>
<sequence length="383" mass="41835">MHAQLLRWSNLPFHVLFGVTAIDAHRSTRTGLFDVHTHAIDESLPDLSRVYPHDQWPSIERIGDTEARLMFGGRPYRRIDHRCWSPEARLVDMDRERVAVQVLSPIPVTFCYRATASGTAELAAAQNDFFARVVHQHPTRFTALGAVALQEPDRAVDELRRCMREPGFLGVEIGTRVGDIELADPSLDRFFAVAHELGALILVHPSDQDLPPRLTGLGLGFGAGMPIETAAAAAALITSGALLRRPAVRICLAHGGGALPGIIGRLDKAAIMAGESVNSADLPSRLAAQLWCDSMTYNHLALQQAIAVFGRDHVVFGSDYPFPAMPDPFDDIVANLPTDLRRRICHTNLEEHHGALPGSGNDPLPIAGRHRRAYGRPVALDVD</sequence>
<evidence type="ECO:0000256" key="8">
    <source>
        <dbReference type="ARBA" id="ARBA00022833"/>
    </source>
</evidence>
<evidence type="ECO:0000256" key="5">
    <source>
        <dbReference type="ARBA" id="ARBA00021214"/>
    </source>
</evidence>
<dbReference type="GO" id="GO:0046872">
    <property type="term" value="F:metal ion binding"/>
    <property type="evidence" value="ECO:0007669"/>
    <property type="project" value="UniProtKB-KW"/>
</dbReference>
<dbReference type="EMBL" id="AP022569">
    <property type="protein sequence ID" value="BBX44760.1"/>
    <property type="molecule type" value="Genomic_DNA"/>
</dbReference>
<comment type="pathway">
    <text evidence="1">Secondary metabolite metabolism; quinolate metabolism.</text>
</comment>
<dbReference type="InterPro" id="IPR006680">
    <property type="entry name" value="Amidohydro-rel"/>
</dbReference>
<evidence type="ECO:0000313" key="13">
    <source>
        <dbReference type="Proteomes" id="UP000465866"/>
    </source>
</evidence>
<evidence type="ECO:0000259" key="11">
    <source>
        <dbReference type="Pfam" id="PF04909"/>
    </source>
</evidence>
<keyword evidence="6" id="KW-0479">Metal-binding</keyword>
<evidence type="ECO:0000256" key="4">
    <source>
        <dbReference type="ARBA" id="ARBA00012365"/>
    </source>
</evidence>
<feature type="domain" description="Amidohydrolase-related" evidence="11">
    <location>
        <begin position="34"/>
        <end position="348"/>
    </location>
</feature>
<reference evidence="12 13" key="1">
    <citation type="journal article" date="2019" name="Emerg. Microbes Infect.">
        <title>Comprehensive subspecies identification of 175 nontuberculous mycobacteria species based on 7547 genomic profiles.</title>
        <authorList>
            <person name="Matsumoto Y."/>
            <person name="Kinjo T."/>
            <person name="Motooka D."/>
            <person name="Nabeya D."/>
            <person name="Jung N."/>
            <person name="Uechi K."/>
            <person name="Horii T."/>
            <person name="Iida T."/>
            <person name="Fujita J."/>
            <person name="Nakamura S."/>
        </authorList>
    </citation>
    <scope>NUCLEOTIDE SEQUENCE [LARGE SCALE GENOMIC DNA]</scope>
    <source>
        <strain evidence="12 13">JCM 12404</strain>
    </source>
</reference>
<evidence type="ECO:0000256" key="3">
    <source>
        <dbReference type="ARBA" id="ARBA00011245"/>
    </source>
</evidence>
<dbReference type="Gene3D" id="3.20.20.140">
    <property type="entry name" value="Metal-dependent hydrolases"/>
    <property type="match status" value="1"/>
</dbReference>
<dbReference type="Pfam" id="PF04909">
    <property type="entry name" value="Amidohydro_2"/>
    <property type="match status" value="1"/>
</dbReference>
<dbReference type="GO" id="GO:0005829">
    <property type="term" value="C:cytosol"/>
    <property type="evidence" value="ECO:0007669"/>
    <property type="project" value="TreeGrafter"/>
</dbReference>
<organism evidence="12 13">
    <name type="scientific">Mycobacterium cookii</name>
    <dbReference type="NCBI Taxonomy" id="1775"/>
    <lineage>
        <taxon>Bacteria</taxon>
        <taxon>Bacillati</taxon>
        <taxon>Actinomycetota</taxon>
        <taxon>Actinomycetes</taxon>
        <taxon>Mycobacteriales</taxon>
        <taxon>Mycobacteriaceae</taxon>
        <taxon>Mycobacterium</taxon>
    </lineage>
</organism>
<keyword evidence="8" id="KW-0862">Zinc</keyword>
<keyword evidence="9" id="KW-0456">Lyase</keyword>
<evidence type="ECO:0000256" key="1">
    <source>
        <dbReference type="ARBA" id="ARBA00005079"/>
    </source>
</evidence>
<comment type="similarity">
    <text evidence="2">Belongs to the metallo-dependent hydrolases superfamily. ACMSD family.</text>
</comment>
<dbReference type="GO" id="GO:0001760">
    <property type="term" value="F:aminocarboxymuconate-semialdehyde decarboxylase activity"/>
    <property type="evidence" value="ECO:0007669"/>
    <property type="project" value="UniProtKB-EC"/>
</dbReference>
<dbReference type="KEGG" id="mcoo:MCOO_07750"/>
<keyword evidence="13" id="KW-1185">Reference proteome</keyword>
<dbReference type="Proteomes" id="UP000465866">
    <property type="component" value="Chromosome"/>
</dbReference>
<evidence type="ECO:0000256" key="7">
    <source>
        <dbReference type="ARBA" id="ARBA00022793"/>
    </source>
</evidence>
<evidence type="ECO:0000313" key="12">
    <source>
        <dbReference type="EMBL" id="BBX44760.1"/>
    </source>
</evidence>
<dbReference type="SUPFAM" id="SSF51556">
    <property type="entry name" value="Metallo-dependent hydrolases"/>
    <property type="match status" value="1"/>
</dbReference>
<dbReference type="AlphaFoldDB" id="A0A7I7KRK9"/>
<dbReference type="GO" id="GO:0019748">
    <property type="term" value="P:secondary metabolic process"/>
    <property type="evidence" value="ECO:0007669"/>
    <property type="project" value="TreeGrafter"/>
</dbReference>
<evidence type="ECO:0000256" key="10">
    <source>
        <dbReference type="ARBA" id="ARBA00031120"/>
    </source>
</evidence>
<proteinExistence type="inferred from homology"/>